<feature type="domain" description="RING-type" evidence="4">
    <location>
        <begin position="11"/>
        <end position="55"/>
    </location>
</feature>
<dbReference type="InterPro" id="IPR013083">
    <property type="entry name" value="Znf_RING/FYVE/PHD"/>
</dbReference>
<evidence type="ECO:0000256" key="3">
    <source>
        <dbReference type="ARBA" id="ARBA00022833"/>
    </source>
</evidence>
<dbReference type="AlphaFoldDB" id="A0A6C0IVR3"/>
<dbReference type="GO" id="GO:0061630">
    <property type="term" value="F:ubiquitin protein ligase activity"/>
    <property type="evidence" value="ECO:0007669"/>
    <property type="project" value="TreeGrafter"/>
</dbReference>
<keyword evidence="2" id="KW-0863">Zinc-finger</keyword>
<dbReference type="CDD" id="cd16448">
    <property type="entry name" value="RING-H2"/>
    <property type="match status" value="1"/>
</dbReference>
<dbReference type="EMBL" id="MN740275">
    <property type="protein sequence ID" value="QHT97338.1"/>
    <property type="molecule type" value="Genomic_DNA"/>
</dbReference>
<accession>A0A6C0IVR3</accession>
<keyword evidence="1" id="KW-0479">Metal-binding</keyword>
<reference evidence="5" key="1">
    <citation type="journal article" date="2020" name="Nature">
        <title>Giant virus diversity and host interactions through global metagenomics.</title>
        <authorList>
            <person name="Schulz F."/>
            <person name="Roux S."/>
            <person name="Paez-Espino D."/>
            <person name="Jungbluth S."/>
            <person name="Walsh D.A."/>
            <person name="Denef V.J."/>
            <person name="McMahon K.D."/>
            <person name="Konstantinidis K.T."/>
            <person name="Eloe-Fadrosh E.A."/>
            <person name="Kyrpides N.C."/>
            <person name="Woyke T."/>
        </authorList>
    </citation>
    <scope>NUCLEOTIDE SEQUENCE</scope>
    <source>
        <strain evidence="5">GVMAG-M-3300025138-11</strain>
    </source>
</reference>
<dbReference type="SUPFAM" id="SSF57850">
    <property type="entry name" value="RING/U-box"/>
    <property type="match status" value="1"/>
</dbReference>
<dbReference type="PANTHER" id="PTHR45969:SF69">
    <property type="entry name" value="FINGER DOMAIN PROTEIN, PUTATIVE (AFU_ORTHOLOGUE AFUA_3G12190)-RELATED"/>
    <property type="match status" value="1"/>
</dbReference>
<dbReference type="SMART" id="SM00184">
    <property type="entry name" value="RING"/>
    <property type="match status" value="1"/>
</dbReference>
<evidence type="ECO:0000313" key="5">
    <source>
        <dbReference type="EMBL" id="QHT97338.1"/>
    </source>
</evidence>
<name>A0A6C0IVR3_9ZZZZ</name>
<sequence>MSKLYLEPEECSICLEPLDNRFQKYILECGHQFHTTCLKDWYKNCDSGYRCPLCNEIKEIINVTENINEICSFVAKDSSYKKNKSNTLDYTSPENNRSNLINQIPVNNRILNNNINYRTANSRNITNRSNKPNCVIL</sequence>
<organism evidence="5">
    <name type="scientific">viral metagenome</name>
    <dbReference type="NCBI Taxonomy" id="1070528"/>
    <lineage>
        <taxon>unclassified sequences</taxon>
        <taxon>metagenomes</taxon>
        <taxon>organismal metagenomes</taxon>
    </lineage>
</organism>
<proteinExistence type="predicted"/>
<evidence type="ECO:0000256" key="1">
    <source>
        <dbReference type="ARBA" id="ARBA00022723"/>
    </source>
</evidence>
<dbReference type="PROSITE" id="PS50089">
    <property type="entry name" value="ZF_RING_2"/>
    <property type="match status" value="1"/>
</dbReference>
<protein>
    <recommendedName>
        <fullName evidence="4">RING-type domain-containing protein</fullName>
    </recommendedName>
</protein>
<dbReference type="GO" id="GO:0008270">
    <property type="term" value="F:zinc ion binding"/>
    <property type="evidence" value="ECO:0007669"/>
    <property type="project" value="UniProtKB-KW"/>
</dbReference>
<dbReference type="PANTHER" id="PTHR45969">
    <property type="entry name" value="RING ZINC FINGER PROTEIN-RELATED"/>
    <property type="match status" value="1"/>
</dbReference>
<dbReference type="GO" id="GO:0016567">
    <property type="term" value="P:protein ubiquitination"/>
    <property type="evidence" value="ECO:0007669"/>
    <property type="project" value="TreeGrafter"/>
</dbReference>
<evidence type="ECO:0000259" key="4">
    <source>
        <dbReference type="PROSITE" id="PS50089"/>
    </source>
</evidence>
<dbReference type="Gene3D" id="3.30.40.10">
    <property type="entry name" value="Zinc/RING finger domain, C3HC4 (zinc finger)"/>
    <property type="match status" value="1"/>
</dbReference>
<dbReference type="Pfam" id="PF13639">
    <property type="entry name" value="zf-RING_2"/>
    <property type="match status" value="1"/>
</dbReference>
<evidence type="ECO:0000256" key="2">
    <source>
        <dbReference type="ARBA" id="ARBA00022771"/>
    </source>
</evidence>
<dbReference type="InterPro" id="IPR001841">
    <property type="entry name" value="Znf_RING"/>
</dbReference>
<keyword evidence="3" id="KW-0862">Zinc</keyword>